<sequence length="114" mass="11896">SINAGHIRSSSEHAGMTTSGANPMIGAASPVIPFHKSAQSAGVPQGQYVEHLGTERRESKAPPTDKSAVGKSGGGTPNQRENRTQRRAFDNNMTVNQNRPAQRSSHGGAPQPAA</sequence>
<feature type="compositionally biased region" description="Basic and acidic residues" evidence="1">
    <location>
        <begin position="80"/>
        <end position="89"/>
    </location>
</feature>
<feature type="compositionally biased region" description="Polar residues" evidence="1">
    <location>
        <begin position="91"/>
        <end position="105"/>
    </location>
</feature>
<reference evidence="2" key="1">
    <citation type="submission" date="2014-12" db="EMBL/GenBank/DDBJ databases">
        <title>Insight into the proteome of Arion vulgaris.</title>
        <authorList>
            <person name="Aradska J."/>
            <person name="Bulat T."/>
            <person name="Smidak R."/>
            <person name="Sarate P."/>
            <person name="Gangsoo J."/>
            <person name="Sialana F."/>
            <person name="Bilban M."/>
            <person name="Lubec G."/>
        </authorList>
    </citation>
    <scope>NUCLEOTIDE SEQUENCE</scope>
    <source>
        <tissue evidence="2">Skin</tissue>
    </source>
</reference>
<organism evidence="2">
    <name type="scientific">Arion vulgaris</name>
    <dbReference type="NCBI Taxonomy" id="1028688"/>
    <lineage>
        <taxon>Eukaryota</taxon>
        <taxon>Metazoa</taxon>
        <taxon>Spiralia</taxon>
        <taxon>Lophotrochozoa</taxon>
        <taxon>Mollusca</taxon>
        <taxon>Gastropoda</taxon>
        <taxon>Heterobranchia</taxon>
        <taxon>Euthyneura</taxon>
        <taxon>Panpulmonata</taxon>
        <taxon>Eupulmonata</taxon>
        <taxon>Stylommatophora</taxon>
        <taxon>Helicina</taxon>
        <taxon>Arionoidea</taxon>
        <taxon>Arionidae</taxon>
        <taxon>Arion</taxon>
    </lineage>
</organism>
<proteinExistence type="predicted"/>
<gene>
    <name evidence="2" type="primary">ORF54286</name>
</gene>
<feature type="region of interest" description="Disordered" evidence="1">
    <location>
        <begin position="1"/>
        <end position="114"/>
    </location>
</feature>
<dbReference type="EMBL" id="HACG01018346">
    <property type="protein sequence ID" value="CEK65211.1"/>
    <property type="molecule type" value="Transcribed_RNA"/>
</dbReference>
<evidence type="ECO:0000256" key="1">
    <source>
        <dbReference type="SAM" id="MobiDB-lite"/>
    </source>
</evidence>
<protein>
    <submittedName>
        <fullName evidence="2">Uncharacterized protein</fullName>
    </submittedName>
</protein>
<name>A0A0B6ZB96_9EUPU</name>
<feature type="non-terminal residue" evidence="2">
    <location>
        <position position="114"/>
    </location>
</feature>
<dbReference type="AlphaFoldDB" id="A0A0B6ZB96"/>
<accession>A0A0B6ZB96</accession>
<evidence type="ECO:0000313" key="2">
    <source>
        <dbReference type="EMBL" id="CEK65211.1"/>
    </source>
</evidence>
<feature type="non-terminal residue" evidence="2">
    <location>
        <position position="1"/>
    </location>
</feature>